<evidence type="ECO:0000256" key="8">
    <source>
        <dbReference type="ARBA" id="ARBA00022679"/>
    </source>
</evidence>
<dbReference type="CDD" id="cd24015">
    <property type="entry name" value="ASKHA_NBD_PanK-III"/>
    <property type="match status" value="1"/>
</dbReference>
<feature type="binding site" evidence="16">
    <location>
        <position position="122"/>
    </location>
    <ligand>
        <name>K(+)</name>
        <dbReference type="ChEBI" id="CHEBI:29103"/>
    </ligand>
</feature>
<keyword evidence="12 16" id="KW-0630">Potassium</keyword>
<dbReference type="GO" id="GO:0004594">
    <property type="term" value="F:pantothenate kinase activity"/>
    <property type="evidence" value="ECO:0007669"/>
    <property type="project" value="UniProtKB-UniRule"/>
</dbReference>
<evidence type="ECO:0000256" key="15">
    <source>
        <dbReference type="ARBA" id="ARBA00040883"/>
    </source>
</evidence>
<dbReference type="Gene3D" id="3.30.420.40">
    <property type="match status" value="1"/>
</dbReference>
<evidence type="ECO:0000256" key="14">
    <source>
        <dbReference type="ARBA" id="ARBA00038036"/>
    </source>
</evidence>
<evidence type="ECO:0000256" key="5">
    <source>
        <dbReference type="ARBA" id="ARBA00011738"/>
    </source>
</evidence>
<dbReference type="AlphaFoldDB" id="A0A2T1DTE7"/>
<reference evidence="17 18" key="2">
    <citation type="submission" date="2018-03" db="EMBL/GenBank/DDBJ databases">
        <title>The ancient ancestry and fast evolution of plastids.</title>
        <authorList>
            <person name="Moore K.R."/>
            <person name="Magnabosco C."/>
            <person name="Momper L."/>
            <person name="Gold D.A."/>
            <person name="Bosak T."/>
            <person name="Fournier G.P."/>
        </authorList>
    </citation>
    <scope>NUCLEOTIDE SEQUENCE [LARGE SCALE GENOMIC DNA]</scope>
    <source>
        <strain evidence="17 18">ULC18</strain>
    </source>
</reference>
<comment type="similarity">
    <text evidence="14 16">Belongs to the type III pantothenate kinase family.</text>
</comment>
<feature type="binding site" evidence="16">
    <location>
        <position position="125"/>
    </location>
    <ligand>
        <name>ATP</name>
        <dbReference type="ChEBI" id="CHEBI:30616"/>
    </ligand>
</feature>
<dbReference type="NCBIfam" id="TIGR00671">
    <property type="entry name" value="baf"/>
    <property type="match status" value="1"/>
</dbReference>
<reference evidence="18" key="1">
    <citation type="submission" date="2018-02" db="EMBL/GenBank/DDBJ databases">
        <authorList>
            <person name="Moore K."/>
            <person name="Momper L."/>
        </authorList>
    </citation>
    <scope>NUCLEOTIDE SEQUENCE [LARGE SCALE GENOMIC DNA]</scope>
    <source>
        <strain evidence="18">ULC18</strain>
    </source>
</reference>
<dbReference type="EMBL" id="PVWK01000159">
    <property type="protein sequence ID" value="PSB23773.1"/>
    <property type="molecule type" value="Genomic_DNA"/>
</dbReference>
<evidence type="ECO:0000256" key="11">
    <source>
        <dbReference type="ARBA" id="ARBA00022840"/>
    </source>
</evidence>
<dbReference type="GO" id="GO:0015937">
    <property type="term" value="P:coenzyme A biosynthetic process"/>
    <property type="evidence" value="ECO:0007669"/>
    <property type="project" value="UniProtKB-UniRule"/>
</dbReference>
<evidence type="ECO:0000256" key="1">
    <source>
        <dbReference type="ARBA" id="ARBA00001206"/>
    </source>
</evidence>
<evidence type="ECO:0000313" key="17">
    <source>
        <dbReference type="EMBL" id="PSB23773.1"/>
    </source>
</evidence>
<feature type="binding site" evidence="16">
    <location>
        <begin position="100"/>
        <end position="103"/>
    </location>
    <ligand>
        <name>substrate</name>
    </ligand>
</feature>
<dbReference type="HAMAP" id="MF_01274">
    <property type="entry name" value="Pantothen_kinase_3"/>
    <property type="match status" value="1"/>
</dbReference>
<accession>A0A2T1DTE7</accession>
<evidence type="ECO:0000256" key="4">
    <source>
        <dbReference type="ARBA" id="ARBA00005225"/>
    </source>
</evidence>
<evidence type="ECO:0000256" key="7">
    <source>
        <dbReference type="ARBA" id="ARBA00022490"/>
    </source>
</evidence>
<evidence type="ECO:0000256" key="13">
    <source>
        <dbReference type="ARBA" id="ARBA00022993"/>
    </source>
</evidence>
<evidence type="ECO:0000256" key="6">
    <source>
        <dbReference type="ARBA" id="ARBA00012102"/>
    </source>
</evidence>
<feature type="binding site" evidence="16">
    <location>
        <position position="182"/>
    </location>
    <ligand>
        <name>substrate</name>
    </ligand>
</feature>
<keyword evidence="9 16" id="KW-0547">Nucleotide-binding</keyword>
<name>A0A2T1DTE7_9CYAN</name>
<organism evidence="17 18">
    <name type="scientific">Stenomitos frigidus ULC18</name>
    <dbReference type="NCBI Taxonomy" id="2107698"/>
    <lineage>
        <taxon>Bacteria</taxon>
        <taxon>Bacillati</taxon>
        <taxon>Cyanobacteriota</taxon>
        <taxon>Cyanophyceae</taxon>
        <taxon>Leptolyngbyales</taxon>
        <taxon>Leptolyngbyaceae</taxon>
        <taxon>Stenomitos</taxon>
    </lineage>
</organism>
<keyword evidence="8 16" id="KW-0808">Transferase</keyword>
<dbReference type="EC" id="2.7.1.33" evidence="6 16"/>
<gene>
    <name evidence="16" type="primary">coaX</name>
    <name evidence="17" type="ORF">C7B82_30035</name>
</gene>
<evidence type="ECO:0000256" key="3">
    <source>
        <dbReference type="ARBA" id="ARBA00004496"/>
    </source>
</evidence>
<keyword evidence="7 16" id="KW-0963">Cytoplasm</keyword>
<feature type="binding site" evidence="16">
    <location>
        <position position="96"/>
    </location>
    <ligand>
        <name>substrate</name>
    </ligand>
</feature>
<feature type="active site" description="Proton acceptor" evidence="16">
    <location>
        <position position="102"/>
    </location>
</feature>
<evidence type="ECO:0000256" key="12">
    <source>
        <dbReference type="ARBA" id="ARBA00022958"/>
    </source>
</evidence>
<feature type="binding site" evidence="16">
    <location>
        <begin position="20"/>
        <end position="27"/>
    </location>
    <ligand>
        <name>ATP</name>
        <dbReference type="ChEBI" id="CHEBI:30616"/>
    </ligand>
</feature>
<dbReference type="UniPathway" id="UPA00241">
    <property type="reaction ID" value="UER00352"/>
</dbReference>
<dbReference type="GO" id="GO:0046872">
    <property type="term" value="F:metal ion binding"/>
    <property type="evidence" value="ECO:0007669"/>
    <property type="project" value="UniProtKB-KW"/>
</dbReference>
<dbReference type="GO" id="GO:0005524">
    <property type="term" value="F:ATP binding"/>
    <property type="evidence" value="ECO:0007669"/>
    <property type="project" value="UniProtKB-UniRule"/>
</dbReference>
<dbReference type="InterPro" id="IPR043129">
    <property type="entry name" value="ATPase_NBD"/>
</dbReference>
<dbReference type="OrthoDB" id="482945at2"/>
<dbReference type="GO" id="GO:0005737">
    <property type="term" value="C:cytoplasm"/>
    <property type="evidence" value="ECO:0007669"/>
    <property type="project" value="UniProtKB-SubCell"/>
</dbReference>
<evidence type="ECO:0000256" key="2">
    <source>
        <dbReference type="ARBA" id="ARBA00001958"/>
    </source>
</evidence>
<comment type="subunit">
    <text evidence="5 16">Homodimer.</text>
</comment>
<evidence type="ECO:0000256" key="9">
    <source>
        <dbReference type="ARBA" id="ARBA00022741"/>
    </source>
</evidence>
<keyword evidence="18" id="KW-1185">Reference proteome</keyword>
<comment type="cofactor">
    <cofactor evidence="16">
        <name>NH4(+)</name>
        <dbReference type="ChEBI" id="CHEBI:28938"/>
    </cofactor>
    <cofactor evidence="16">
        <name>K(+)</name>
        <dbReference type="ChEBI" id="CHEBI:29103"/>
    </cofactor>
    <text evidence="16">A monovalent cation. Ammonium or potassium.</text>
</comment>
<keyword evidence="11 16" id="KW-0067">ATP-binding</keyword>
<protein>
    <recommendedName>
        <fullName evidence="15 16">Type III pantothenate kinase</fullName>
        <ecNumber evidence="6 16">2.7.1.33</ecNumber>
    </recommendedName>
    <alternativeName>
        <fullName evidence="16">PanK-III</fullName>
    </alternativeName>
    <alternativeName>
        <fullName evidence="16">Pantothenic acid kinase</fullName>
    </alternativeName>
</protein>
<keyword evidence="13 16" id="KW-0173">Coenzyme A biosynthesis</keyword>
<dbReference type="RefSeq" id="WP_106260924.1">
    <property type="nucleotide sequence ID" value="NZ_CAWNSW010000143.1"/>
</dbReference>
<dbReference type="Pfam" id="PF03309">
    <property type="entry name" value="Pan_kinase"/>
    <property type="match status" value="1"/>
</dbReference>
<dbReference type="PANTHER" id="PTHR34265:SF1">
    <property type="entry name" value="TYPE III PANTOTHENATE KINASE"/>
    <property type="match status" value="1"/>
</dbReference>
<comment type="pathway">
    <text evidence="4 16">Cofactor biosynthesis; coenzyme A biosynthesis; CoA from (R)-pantothenate: step 1/5.</text>
</comment>
<keyword evidence="10 16" id="KW-0418">Kinase</keyword>
<dbReference type="Proteomes" id="UP000239576">
    <property type="component" value="Unassembled WGS sequence"/>
</dbReference>
<dbReference type="NCBIfam" id="NF009871">
    <property type="entry name" value="PRK13331.1"/>
    <property type="match status" value="1"/>
</dbReference>
<evidence type="ECO:0000313" key="18">
    <source>
        <dbReference type="Proteomes" id="UP000239576"/>
    </source>
</evidence>
<comment type="caution">
    <text evidence="17">The sequence shown here is derived from an EMBL/GenBank/DDBJ whole genome shotgun (WGS) entry which is preliminary data.</text>
</comment>
<proteinExistence type="inferred from homology"/>
<dbReference type="SUPFAM" id="SSF53067">
    <property type="entry name" value="Actin-like ATPase domain"/>
    <property type="match status" value="2"/>
</dbReference>
<comment type="cofactor">
    <cofactor evidence="2">
        <name>K(+)</name>
        <dbReference type="ChEBI" id="CHEBI:29103"/>
    </cofactor>
</comment>
<evidence type="ECO:0000256" key="10">
    <source>
        <dbReference type="ARBA" id="ARBA00022777"/>
    </source>
</evidence>
<comment type="catalytic activity">
    <reaction evidence="1 16">
        <text>(R)-pantothenate + ATP = (R)-4'-phosphopantothenate + ADP + H(+)</text>
        <dbReference type="Rhea" id="RHEA:16373"/>
        <dbReference type="ChEBI" id="CHEBI:10986"/>
        <dbReference type="ChEBI" id="CHEBI:15378"/>
        <dbReference type="ChEBI" id="CHEBI:29032"/>
        <dbReference type="ChEBI" id="CHEBI:30616"/>
        <dbReference type="ChEBI" id="CHEBI:456216"/>
        <dbReference type="EC" id="2.7.1.33"/>
    </reaction>
</comment>
<evidence type="ECO:0000256" key="16">
    <source>
        <dbReference type="HAMAP-Rule" id="MF_01274"/>
    </source>
</evidence>
<keyword evidence="16" id="KW-0479">Metal-binding</keyword>
<dbReference type="PANTHER" id="PTHR34265">
    <property type="entry name" value="TYPE III PANTOTHENATE KINASE"/>
    <property type="match status" value="1"/>
</dbReference>
<sequence>MQPIGHAPAISSSDSWLALSIGNSRLHWAQFTGNDLQHTWNTPHFSATDAQQCLASLTPNAPLYIASVVPQQSQLWQAYPSAHVITLEQVLLQGLYPTLGIDRALAVWGAIDTVGSPVLLIDAGTALTLTGAAGDRLVGGAILPGLRLQFQSLNQATAALPDMGTANLTVQHPLPPRWAANTADAIASGILYTLLAGLQAFVDDWWQQFPDSPVMLRGGDSDRLHSYLTAYAPALARQITIEPNLIFWGMRKVRGERLKDEG</sequence>
<comment type="function">
    <text evidence="16">Catalyzes the phosphorylation of pantothenate (Pan), the first step in CoA biosynthesis.</text>
</comment>
<dbReference type="InterPro" id="IPR004619">
    <property type="entry name" value="Type_III_PanK"/>
</dbReference>
<comment type="subcellular location">
    <subcellularLocation>
        <location evidence="3 16">Cytoplasm</location>
    </subcellularLocation>
</comment>